<dbReference type="InterPro" id="IPR018966">
    <property type="entry name" value="VTC_domain"/>
</dbReference>
<sequence>MTATVRQPASAGAPAVTPAEVPSVPPASAAAVRAVRDAAHATEPIPLAEVNARAELMARFDRSYLVPAETFLSIAARLTDPRRPGGPFRALTIDGRRAFRYHSVYYDTPGLRSFHDHRQGRRLRFKVRERVYQDTGERQFEVKLKGRRGDTVKHRRPLAGTDTPLDADYRAFLADTLQRAYGIDSPAILQPSLSTDYLRATFVADGERITCDAGLVCDDLRAGAGAGAGYRVRCDAGLVLVETKTAGHLTDADRLLHACGVRPAVFTKYCGALAALRPALPANRWRRAARCAFGGGGDGPERP</sequence>
<dbReference type="Pfam" id="PF09359">
    <property type="entry name" value="VTC"/>
    <property type="match status" value="1"/>
</dbReference>
<name>A0A9X2RLG6_9ACTN</name>
<protein>
    <submittedName>
        <fullName evidence="3">Polyphosphate polymerase domain-containing protein</fullName>
    </submittedName>
</protein>
<dbReference type="SUPFAM" id="SSF55154">
    <property type="entry name" value="CYTH-like phosphatases"/>
    <property type="match status" value="1"/>
</dbReference>
<dbReference type="AlphaFoldDB" id="A0A9X2RLG6"/>
<comment type="caution">
    <text evidence="3">The sequence shown here is derived from an EMBL/GenBank/DDBJ whole genome shotgun (WGS) entry which is preliminary data.</text>
</comment>
<dbReference type="InterPro" id="IPR033469">
    <property type="entry name" value="CYTH-like_dom_sf"/>
</dbReference>
<dbReference type="CDD" id="cd07750">
    <property type="entry name" value="PolyPPase_VTC_like"/>
    <property type="match status" value="1"/>
</dbReference>
<feature type="compositionally biased region" description="Low complexity" evidence="1">
    <location>
        <begin position="13"/>
        <end position="23"/>
    </location>
</feature>
<dbReference type="Proteomes" id="UP001142374">
    <property type="component" value="Unassembled WGS sequence"/>
</dbReference>
<evidence type="ECO:0000259" key="2">
    <source>
        <dbReference type="Pfam" id="PF09359"/>
    </source>
</evidence>
<evidence type="ECO:0000256" key="1">
    <source>
        <dbReference type="SAM" id="MobiDB-lite"/>
    </source>
</evidence>
<dbReference type="EMBL" id="JANIID010000001">
    <property type="protein sequence ID" value="MCQ8768301.1"/>
    <property type="molecule type" value="Genomic_DNA"/>
</dbReference>
<accession>A0A9X2RLG6</accession>
<evidence type="ECO:0000313" key="4">
    <source>
        <dbReference type="Proteomes" id="UP001142374"/>
    </source>
</evidence>
<feature type="domain" description="VTC" evidence="2">
    <location>
        <begin position="95"/>
        <end position="276"/>
    </location>
</feature>
<feature type="region of interest" description="Disordered" evidence="1">
    <location>
        <begin position="1"/>
        <end position="23"/>
    </location>
</feature>
<organism evidence="3 4">
    <name type="scientific">Streptomyces telluris</name>
    <dbReference type="NCBI Taxonomy" id="2720021"/>
    <lineage>
        <taxon>Bacteria</taxon>
        <taxon>Bacillati</taxon>
        <taxon>Actinomycetota</taxon>
        <taxon>Actinomycetes</taxon>
        <taxon>Kitasatosporales</taxon>
        <taxon>Streptomycetaceae</taxon>
        <taxon>Streptomyces</taxon>
    </lineage>
</organism>
<reference evidence="3" key="1">
    <citation type="submission" date="2022-06" db="EMBL/GenBank/DDBJ databases">
        <title>WGS of actinobacteria.</title>
        <authorList>
            <person name="Thawai C."/>
        </authorList>
    </citation>
    <scope>NUCLEOTIDE SEQUENCE</scope>
    <source>
        <strain evidence="3">AA8</strain>
    </source>
</reference>
<dbReference type="RefSeq" id="WP_256789391.1">
    <property type="nucleotide sequence ID" value="NZ_JAATER010000341.1"/>
</dbReference>
<proteinExistence type="predicted"/>
<evidence type="ECO:0000313" key="3">
    <source>
        <dbReference type="EMBL" id="MCQ8768301.1"/>
    </source>
</evidence>
<gene>
    <name evidence="3" type="ORF">NQU55_00670</name>
</gene>
<keyword evidence="4" id="KW-1185">Reference proteome</keyword>